<feature type="transmembrane region" description="Helical" evidence="1">
    <location>
        <begin position="207"/>
        <end position="228"/>
    </location>
</feature>
<feature type="transmembrane region" description="Helical" evidence="1">
    <location>
        <begin position="262"/>
        <end position="281"/>
    </location>
</feature>
<dbReference type="PANTHER" id="PTHR23518:SF2">
    <property type="entry name" value="MAJOR FACILITATOR SUPERFAMILY TRANSPORTER"/>
    <property type="match status" value="1"/>
</dbReference>
<feature type="transmembrane region" description="Helical" evidence="1">
    <location>
        <begin position="235"/>
        <end position="256"/>
    </location>
</feature>
<feature type="transmembrane region" description="Helical" evidence="1">
    <location>
        <begin position="140"/>
        <end position="159"/>
    </location>
</feature>
<accession>A0A6A9QUJ8</accession>
<evidence type="ECO:0000259" key="2">
    <source>
        <dbReference type="PROSITE" id="PS50850"/>
    </source>
</evidence>
<dbReference type="GO" id="GO:0022857">
    <property type="term" value="F:transmembrane transporter activity"/>
    <property type="evidence" value="ECO:0007669"/>
    <property type="project" value="InterPro"/>
</dbReference>
<dbReference type="PROSITE" id="PS50850">
    <property type="entry name" value="MFS"/>
    <property type="match status" value="1"/>
</dbReference>
<feature type="domain" description="Major facilitator superfamily (MFS) profile" evidence="2">
    <location>
        <begin position="174"/>
        <end position="349"/>
    </location>
</feature>
<gene>
    <name evidence="3" type="ORF">GC250_08645</name>
</gene>
<evidence type="ECO:0000313" key="4">
    <source>
        <dbReference type="Proteomes" id="UP000470772"/>
    </source>
</evidence>
<dbReference type="Pfam" id="PF07690">
    <property type="entry name" value="MFS_1"/>
    <property type="match status" value="1"/>
</dbReference>
<feature type="transmembrane region" description="Helical" evidence="1">
    <location>
        <begin position="329"/>
        <end position="346"/>
    </location>
</feature>
<organism evidence="3 4">
    <name type="scientific">Sulfuracidifex metallicus DSM 6482 = JCM 9184</name>
    <dbReference type="NCBI Taxonomy" id="523847"/>
    <lineage>
        <taxon>Archaea</taxon>
        <taxon>Thermoproteota</taxon>
        <taxon>Thermoprotei</taxon>
        <taxon>Sulfolobales</taxon>
        <taxon>Sulfolobaceae</taxon>
        <taxon>Sulfuracidifex</taxon>
    </lineage>
</organism>
<dbReference type="PANTHER" id="PTHR23518">
    <property type="entry name" value="C-METHYLTRANSFERASE"/>
    <property type="match status" value="1"/>
</dbReference>
<dbReference type="AlphaFoldDB" id="A0A6A9QUJ8"/>
<sequence>MAVMSFLPLLITVYYHLSPAVYGIIEAINYGGGAVMSFLGGVAADRYGRRLVGSLGNSLIALMSFSGIVGNPLIALVLIAAGWWARNFRSPARRALVSEVTTPDERKRAFGILHTLDQTGAFLAIIYISLVLFLRLPVQYALLGTIIPLAISTLLIAITKTPKLERKGKTNVKVVVTVTISTLFFGFTFFSFGFPVISVAELTHQEYLGTLAFAIFSGTSALSALIYGRSKVREITGLAFLGYGVAAIASFGFALTYNVSLALLYAFSALMGIAVGAIETFEPSIISKFTSSEKVATGMGTLSLGRALGISISNLVMGFLYVVSPLYSYSFAGIMTIVASLVVLTIRKS</sequence>
<dbReference type="InterPro" id="IPR020846">
    <property type="entry name" value="MFS_dom"/>
</dbReference>
<feature type="transmembrane region" description="Helical" evidence="1">
    <location>
        <begin position="116"/>
        <end position="134"/>
    </location>
</feature>
<dbReference type="EMBL" id="WGGD01000005">
    <property type="protein sequence ID" value="MUN29503.1"/>
    <property type="molecule type" value="Genomic_DNA"/>
</dbReference>
<protein>
    <submittedName>
        <fullName evidence="3">MFS transporter</fullName>
    </submittedName>
</protein>
<name>A0A6A9QUJ8_SULME</name>
<keyword evidence="1" id="KW-0472">Membrane</keyword>
<keyword evidence="1" id="KW-1133">Transmembrane helix</keyword>
<comment type="caution">
    <text evidence="3">The sequence shown here is derived from an EMBL/GenBank/DDBJ whole genome shotgun (WGS) entry which is preliminary data.</text>
</comment>
<feature type="transmembrane region" description="Helical" evidence="1">
    <location>
        <begin position="171"/>
        <end position="195"/>
    </location>
</feature>
<feature type="transmembrane region" description="Helical" evidence="1">
    <location>
        <begin position="59"/>
        <end position="84"/>
    </location>
</feature>
<feature type="transmembrane region" description="Helical" evidence="1">
    <location>
        <begin position="302"/>
        <end position="323"/>
    </location>
</feature>
<dbReference type="Gene3D" id="1.20.1250.20">
    <property type="entry name" value="MFS general substrate transporter like domains"/>
    <property type="match status" value="1"/>
</dbReference>
<reference evidence="3 4" key="1">
    <citation type="submission" date="2019-10" db="EMBL/GenBank/DDBJ databases">
        <title>Sequencing and Assembly of Multiple Reported Metal-Biooxidizing Members of the Extremely Thermoacidophilic Archaeal Family Sulfolobaceae.</title>
        <authorList>
            <person name="Counts J.A."/>
            <person name="Kelly R.M."/>
        </authorList>
    </citation>
    <scope>NUCLEOTIDE SEQUENCE [LARGE SCALE GENOMIC DNA]</scope>
    <source>
        <strain evidence="3 4">DSM 6482</strain>
    </source>
</reference>
<dbReference type="InterPro" id="IPR011701">
    <property type="entry name" value="MFS"/>
</dbReference>
<dbReference type="SUPFAM" id="SSF103473">
    <property type="entry name" value="MFS general substrate transporter"/>
    <property type="match status" value="1"/>
</dbReference>
<dbReference type="Proteomes" id="UP000470772">
    <property type="component" value="Unassembled WGS sequence"/>
</dbReference>
<proteinExistence type="predicted"/>
<evidence type="ECO:0000313" key="3">
    <source>
        <dbReference type="EMBL" id="MUN29503.1"/>
    </source>
</evidence>
<dbReference type="OrthoDB" id="57531at2157"/>
<keyword evidence="4" id="KW-1185">Reference proteome</keyword>
<evidence type="ECO:0000256" key="1">
    <source>
        <dbReference type="SAM" id="Phobius"/>
    </source>
</evidence>
<keyword evidence="1" id="KW-0812">Transmembrane</keyword>
<dbReference type="InterPro" id="IPR036259">
    <property type="entry name" value="MFS_trans_sf"/>
</dbReference>